<dbReference type="InterPro" id="IPR000330">
    <property type="entry name" value="SNF2_N"/>
</dbReference>
<dbReference type="Proteomes" id="UP000190814">
    <property type="component" value="Unassembled WGS sequence"/>
</dbReference>
<dbReference type="SMART" id="SM00490">
    <property type="entry name" value="HELICc"/>
    <property type="match status" value="1"/>
</dbReference>
<gene>
    <name evidence="7" type="ORF">SAMN02745111_01098</name>
</gene>
<dbReference type="OrthoDB" id="9760715at2"/>
<dbReference type="RefSeq" id="WP_078765971.1">
    <property type="nucleotide sequence ID" value="NZ_FUXZ01000006.1"/>
</dbReference>
<dbReference type="InterPro" id="IPR027417">
    <property type="entry name" value="P-loop_NTPase"/>
</dbReference>
<evidence type="ECO:0000313" key="7">
    <source>
        <dbReference type="EMBL" id="SKA65430.1"/>
    </source>
</evidence>
<dbReference type="InterPro" id="IPR057342">
    <property type="entry name" value="DEXDc_RapA"/>
</dbReference>
<organism evidence="7 8">
    <name type="scientific">Eubacterium uniforme</name>
    <dbReference type="NCBI Taxonomy" id="39495"/>
    <lineage>
        <taxon>Bacteria</taxon>
        <taxon>Bacillati</taxon>
        <taxon>Bacillota</taxon>
        <taxon>Clostridia</taxon>
        <taxon>Eubacteriales</taxon>
        <taxon>Eubacteriaceae</taxon>
        <taxon>Eubacterium</taxon>
    </lineage>
</organism>
<dbReference type="SMART" id="SM00487">
    <property type="entry name" value="DEXDc"/>
    <property type="match status" value="1"/>
</dbReference>
<name>A0A1T4VKD2_9FIRM</name>
<dbReference type="Gene3D" id="3.40.50.300">
    <property type="entry name" value="P-loop containing nucleotide triphosphate hydrolases"/>
    <property type="match status" value="1"/>
</dbReference>
<keyword evidence="3" id="KW-0347">Helicase</keyword>
<dbReference type="PANTHER" id="PTHR45766">
    <property type="entry name" value="DNA ANNEALING HELICASE AND ENDONUCLEASE ZRANB3 FAMILY MEMBER"/>
    <property type="match status" value="1"/>
</dbReference>
<evidence type="ECO:0000256" key="4">
    <source>
        <dbReference type="ARBA" id="ARBA00022840"/>
    </source>
</evidence>
<dbReference type="EMBL" id="FUXZ01000006">
    <property type="protein sequence ID" value="SKA65430.1"/>
    <property type="molecule type" value="Genomic_DNA"/>
</dbReference>
<dbReference type="AlphaFoldDB" id="A0A1T4VKD2"/>
<evidence type="ECO:0000256" key="1">
    <source>
        <dbReference type="ARBA" id="ARBA00022741"/>
    </source>
</evidence>
<protein>
    <submittedName>
        <fullName evidence="7">SNF2 family N-terminal domain-containing protein</fullName>
    </submittedName>
</protein>
<proteinExistence type="predicted"/>
<dbReference type="PROSITE" id="PS51194">
    <property type="entry name" value="HELICASE_CTER"/>
    <property type="match status" value="1"/>
</dbReference>
<feature type="domain" description="Helicase ATP-binding" evidence="5">
    <location>
        <begin position="119"/>
        <end position="292"/>
    </location>
</feature>
<dbReference type="Gene3D" id="3.40.50.10810">
    <property type="entry name" value="Tandem AAA-ATPase domain"/>
    <property type="match status" value="1"/>
</dbReference>
<reference evidence="7 8" key="1">
    <citation type="submission" date="2017-02" db="EMBL/GenBank/DDBJ databases">
        <authorList>
            <person name="Peterson S.W."/>
        </authorList>
    </citation>
    <scope>NUCLEOTIDE SEQUENCE [LARGE SCALE GENOMIC DNA]</scope>
    <source>
        <strain evidence="7 8">ATCC 35992</strain>
    </source>
</reference>
<dbReference type="CDD" id="cd18793">
    <property type="entry name" value="SF2_C_SNF"/>
    <property type="match status" value="1"/>
</dbReference>
<dbReference type="SUPFAM" id="SSF52540">
    <property type="entry name" value="P-loop containing nucleoside triphosphate hydrolases"/>
    <property type="match status" value="1"/>
</dbReference>
<keyword evidence="1" id="KW-0547">Nucleotide-binding</keyword>
<dbReference type="Pfam" id="PF00176">
    <property type="entry name" value="SNF2-rel_dom"/>
    <property type="match status" value="1"/>
</dbReference>
<dbReference type="InterPro" id="IPR049730">
    <property type="entry name" value="SNF2/RAD54-like_C"/>
</dbReference>
<feature type="domain" description="Helicase C-terminal" evidence="6">
    <location>
        <begin position="425"/>
        <end position="592"/>
    </location>
</feature>
<dbReference type="InterPro" id="IPR014001">
    <property type="entry name" value="Helicase_ATP-bd"/>
</dbReference>
<sequence>MEKNKTKYAPGMRIIVRGEEWMVKKVETNSLGNQTLYVIGLSQLVKDYESMFLVDIEDDIEIVDPAKVTLVPDDSAFFRKSKVYIESQWRGKIPTDNKIHIGNKAAMDLMAYQLEPAQQALNKTRQRILIADTVGLGKTLEAGILMSELIARGKGKRILVVTVKSMMTQFQKEMWNRFTIPLVRLDSARIQSVRAKLPTNYNPFFYYDKTIISVDTLKNDLDYRTHLENAWWDIIVIDEAHNVAKRGDRGSQRSKLASLLANRSDTLIMLTATPHDGKGQSVASLMNMLDPTAIADEENYTKDDIEGLLIRRFKKDIQDQVSGAFKERVITIERCAASACEEAAYDIFANMKLQMDESRTKGKGILFKTSLEKSLFSSPAACIKSIDARIRKLEKKYPESDMPDIAVLTELKDALELISPTDFSRYAKLLELLNSNEYGWSPSKNNDRLVIFTERIETMRYLAENLKKDLKLKDKQLEVMHGGMSDKELQRIVDEFGRAESPIRIIVASDVASEGINLHYLSHRLIHFDIPWSLMVFQQRNGRVDRYGQTEQPDIRYMLIDSDNPKIKGDARIMEILVKKEEQALKNIGDPAMLFGKYNQEEEEEETAKAIESGVGAEAFEKQLDSDEEEFDPLEFLMGLGDEKEVKVEYSDEETLFSDIEYLKNALDIFTDTEEIRYADLSGTQGVEIKLTDNVKKRIKKLIPPEAMPSDDYLRLSPDREYCLNDMKRCMQNDLAEVAWPATQYLWKLHPVFNWIEDKAGVFYKRSEVPVIGLTNSIDAEEMLFIVAGLIPNRKSTTVVDEWFGVLYKNNQFDSILTMSEVLQKTHLNVKVANTQEVSDEQLSRGQSLLEDVVKRAQMIMSEKCKEYKEKVDPYIYEEMERLEQLEQRHKAAQLTVFDLGVTGMERKKSEKEREIEAIFTNFMDWERDTLEIEENPYIRIIAVVAGVK</sequence>
<evidence type="ECO:0000259" key="6">
    <source>
        <dbReference type="PROSITE" id="PS51194"/>
    </source>
</evidence>
<evidence type="ECO:0000256" key="3">
    <source>
        <dbReference type="ARBA" id="ARBA00022806"/>
    </source>
</evidence>
<dbReference type="GO" id="GO:0004386">
    <property type="term" value="F:helicase activity"/>
    <property type="evidence" value="ECO:0007669"/>
    <property type="project" value="UniProtKB-KW"/>
</dbReference>
<dbReference type="PROSITE" id="PS51192">
    <property type="entry name" value="HELICASE_ATP_BIND_1"/>
    <property type="match status" value="1"/>
</dbReference>
<dbReference type="STRING" id="39495.SAMN02745111_01098"/>
<dbReference type="PANTHER" id="PTHR45766:SF6">
    <property type="entry name" value="SWI_SNF-RELATED MATRIX-ASSOCIATED ACTIN-DEPENDENT REGULATOR OF CHROMATIN SUBFAMILY A-LIKE PROTEIN 1"/>
    <property type="match status" value="1"/>
</dbReference>
<evidence type="ECO:0000259" key="5">
    <source>
        <dbReference type="PROSITE" id="PS51192"/>
    </source>
</evidence>
<keyword evidence="2" id="KW-0378">Hydrolase</keyword>
<evidence type="ECO:0000256" key="2">
    <source>
        <dbReference type="ARBA" id="ARBA00022801"/>
    </source>
</evidence>
<keyword evidence="4" id="KW-0067">ATP-binding</keyword>
<dbReference type="InterPro" id="IPR001650">
    <property type="entry name" value="Helicase_C-like"/>
</dbReference>
<dbReference type="GO" id="GO:0016787">
    <property type="term" value="F:hydrolase activity"/>
    <property type="evidence" value="ECO:0007669"/>
    <property type="project" value="UniProtKB-KW"/>
</dbReference>
<accession>A0A1T4VKD2</accession>
<evidence type="ECO:0000313" key="8">
    <source>
        <dbReference type="Proteomes" id="UP000190814"/>
    </source>
</evidence>
<keyword evidence="8" id="KW-1185">Reference proteome</keyword>
<dbReference type="InterPro" id="IPR038718">
    <property type="entry name" value="SNF2-like_sf"/>
</dbReference>
<dbReference type="GO" id="GO:0005524">
    <property type="term" value="F:ATP binding"/>
    <property type="evidence" value="ECO:0007669"/>
    <property type="project" value="UniProtKB-KW"/>
</dbReference>
<dbReference type="CDD" id="cd18011">
    <property type="entry name" value="DEXDc_RapA"/>
    <property type="match status" value="1"/>
</dbReference>
<dbReference type="Pfam" id="PF00271">
    <property type="entry name" value="Helicase_C"/>
    <property type="match status" value="1"/>
</dbReference>